<proteinExistence type="predicted"/>
<dbReference type="Pfam" id="PF00583">
    <property type="entry name" value="Acetyltransf_1"/>
    <property type="match status" value="1"/>
</dbReference>
<dbReference type="InterPro" id="IPR000182">
    <property type="entry name" value="GNAT_dom"/>
</dbReference>
<dbReference type="PANTHER" id="PTHR43877">
    <property type="entry name" value="AMINOALKYLPHOSPHONATE N-ACETYLTRANSFERASE-RELATED-RELATED"/>
    <property type="match status" value="1"/>
</dbReference>
<dbReference type="SUPFAM" id="SSF55729">
    <property type="entry name" value="Acyl-CoA N-acyltransferases (Nat)"/>
    <property type="match status" value="1"/>
</dbReference>
<evidence type="ECO:0000256" key="1">
    <source>
        <dbReference type="ARBA" id="ARBA00022679"/>
    </source>
</evidence>
<dbReference type="PANTHER" id="PTHR43877:SF1">
    <property type="entry name" value="ACETYLTRANSFERASE"/>
    <property type="match status" value="1"/>
</dbReference>
<evidence type="ECO:0000313" key="4">
    <source>
        <dbReference type="EMBL" id="KIA61907.1"/>
    </source>
</evidence>
<evidence type="ECO:0000313" key="5">
    <source>
        <dbReference type="Proteomes" id="UP000031364"/>
    </source>
</evidence>
<keyword evidence="5" id="KW-1185">Reference proteome</keyword>
<keyword evidence="1" id="KW-0808">Transferase</keyword>
<reference evidence="4 5" key="1">
    <citation type="journal article" date="2014" name="Int. J. Syst. Evol. Microbiol.">
        <title>Nocardia vulneris sp. nov., isolated from wounds of human patients in North America.</title>
        <authorList>
            <person name="Lasker B.A."/>
            <person name="Bell M."/>
            <person name="Klenk H.P."/>
            <person name="Sproer C."/>
            <person name="Schumann C."/>
            <person name="Schumann P."/>
            <person name="Brown J.M."/>
        </authorList>
    </citation>
    <scope>NUCLEOTIDE SEQUENCE [LARGE SCALE GENOMIC DNA]</scope>
    <source>
        <strain evidence="4 5">W9851</strain>
    </source>
</reference>
<accession>A0ABR4Z9Y0</accession>
<dbReference type="PROSITE" id="PS51186">
    <property type="entry name" value="GNAT"/>
    <property type="match status" value="1"/>
</dbReference>
<gene>
    <name evidence="4" type="ORF">FG87_27915</name>
</gene>
<organism evidence="4 5">
    <name type="scientific">Nocardia vulneris</name>
    <dbReference type="NCBI Taxonomy" id="1141657"/>
    <lineage>
        <taxon>Bacteria</taxon>
        <taxon>Bacillati</taxon>
        <taxon>Actinomycetota</taxon>
        <taxon>Actinomycetes</taxon>
        <taxon>Mycobacteriales</taxon>
        <taxon>Nocardiaceae</taxon>
        <taxon>Nocardia</taxon>
    </lineage>
</organism>
<dbReference type="CDD" id="cd04301">
    <property type="entry name" value="NAT_SF"/>
    <property type="match status" value="1"/>
</dbReference>
<keyword evidence="2" id="KW-0012">Acyltransferase</keyword>
<sequence>MTESTWRILPLAAEHTYRLAECHIACWREAYADLVPAHVLAAFDVRRRAAQWERDRLRYPGRTHVAVLGDAVIGFASAGESTDESPVTPLELSALYVRAAWYGTGVADDLLRTVLDPRKACSLWVFEDNPRARAFYGRHGFRPDGARKIEPFTAVLELRMVRPPDETDLGATPSGPAVATR</sequence>
<evidence type="ECO:0000256" key="2">
    <source>
        <dbReference type="ARBA" id="ARBA00023315"/>
    </source>
</evidence>
<dbReference type="RefSeq" id="WP_043676592.1">
    <property type="nucleotide sequence ID" value="NZ_BDCI01000014.1"/>
</dbReference>
<dbReference type="InterPro" id="IPR050832">
    <property type="entry name" value="Bact_Acetyltransf"/>
</dbReference>
<dbReference type="EMBL" id="JNFP01000038">
    <property type="protein sequence ID" value="KIA61907.1"/>
    <property type="molecule type" value="Genomic_DNA"/>
</dbReference>
<name>A0ABR4Z9Y0_9NOCA</name>
<dbReference type="Proteomes" id="UP000031364">
    <property type="component" value="Unassembled WGS sequence"/>
</dbReference>
<protein>
    <submittedName>
        <fullName evidence="4">Enoyl-CoA hydratase</fullName>
    </submittedName>
</protein>
<dbReference type="Gene3D" id="3.40.630.30">
    <property type="match status" value="1"/>
</dbReference>
<dbReference type="InterPro" id="IPR016181">
    <property type="entry name" value="Acyl_CoA_acyltransferase"/>
</dbReference>
<comment type="caution">
    <text evidence="4">The sequence shown here is derived from an EMBL/GenBank/DDBJ whole genome shotgun (WGS) entry which is preliminary data.</text>
</comment>
<evidence type="ECO:0000259" key="3">
    <source>
        <dbReference type="PROSITE" id="PS51186"/>
    </source>
</evidence>
<feature type="domain" description="N-acetyltransferase" evidence="3">
    <location>
        <begin position="6"/>
        <end position="165"/>
    </location>
</feature>